<reference evidence="2 3" key="1">
    <citation type="submission" date="2023-05" db="EMBL/GenBank/DDBJ databases">
        <title>B98-5 Cell Line De Novo Hybrid Assembly: An Optical Mapping Approach.</title>
        <authorList>
            <person name="Kananen K."/>
            <person name="Auerbach J.A."/>
            <person name="Kautto E."/>
            <person name="Blachly J.S."/>
        </authorList>
    </citation>
    <scope>NUCLEOTIDE SEQUENCE [LARGE SCALE GENOMIC DNA]</scope>
    <source>
        <strain evidence="2">B95-8</strain>
        <tissue evidence="2">Cell line</tissue>
    </source>
</reference>
<protein>
    <submittedName>
        <fullName evidence="2">Uncharacterized protein</fullName>
    </submittedName>
</protein>
<keyword evidence="3" id="KW-1185">Reference proteome</keyword>
<accession>A0ABQ9UQ57</accession>
<gene>
    <name evidence="2" type="ORF">P7K49_024412</name>
</gene>
<comment type="caution">
    <text evidence="2">The sequence shown here is derived from an EMBL/GenBank/DDBJ whole genome shotgun (WGS) entry which is preliminary data.</text>
</comment>
<evidence type="ECO:0000256" key="1">
    <source>
        <dbReference type="SAM" id="MobiDB-lite"/>
    </source>
</evidence>
<proteinExistence type="predicted"/>
<dbReference type="EMBL" id="JASSZA010000011">
    <property type="protein sequence ID" value="KAK2098961.1"/>
    <property type="molecule type" value="Genomic_DNA"/>
</dbReference>
<feature type="compositionally biased region" description="Polar residues" evidence="1">
    <location>
        <begin position="152"/>
        <end position="161"/>
    </location>
</feature>
<evidence type="ECO:0000313" key="3">
    <source>
        <dbReference type="Proteomes" id="UP001266305"/>
    </source>
</evidence>
<name>A0ABQ9UQ57_SAGOE</name>
<feature type="compositionally biased region" description="Basic and acidic residues" evidence="1">
    <location>
        <begin position="27"/>
        <end position="44"/>
    </location>
</feature>
<feature type="region of interest" description="Disordered" evidence="1">
    <location>
        <begin position="115"/>
        <end position="161"/>
    </location>
</feature>
<dbReference type="Proteomes" id="UP001266305">
    <property type="component" value="Unassembled WGS sequence"/>
</dbReference>
<feature type="region of interest" description="Disordered" evidence="1">
    <location>
        <begin position="27"/>
        <end position="46"/>
    </location>
</feature>
<feature type="region of interest" description="Disordered" evidence="1">
    <location>
        <begin position="57"/>
        <end position="76"/>
    </location>
</feature>
<feature type="compositionally biased region" description="Low complexity" evidence="1">
    <location>
        <begin position="115"/>
        <end position="127"/>
    </location>
</feature>
<sequence>MAFQGRSLGFEGGTGAKAWGRFGRASLRADGEPGAESRDAEASRKSGVRVASRVPFRVTGAGMRGSGETDQSQESEIGRPAAGWVLTLLLCPDQCTMAWLWAESPVSAKEVLGSRSSSAAKPPARGAFTSSREPLARGRLPLEPSAGAVAQVSPSSGALGG</sequence>
<organism evidence="2 3">
    <name type="scientific">Saguinus oedipus</name>
    <name type="common">Cotton-top tamarin</name>
    <name type="synonym">Oedipomidas oedipus</name>
    <dbReference type="NCBI Taxonomy" id="9490"/>
    <lineage>
        <taxon>Eukaryota</taxon>
        <taxon>Metazoa</taxon>
        <taxon>Chordata</taxon>
        <taxon>Craniata</taxon>
        <taxon>Vertebrata</taxon>
        <taxon>Euteleostomi</taxon>
        <taxon>Mammalia</taxon>
        <taxon>Eutheria</taxon>
        <taxon>Euarchontoglires</taxon>
        <taxon>Primates</taxon>
        <taxon>Haplorrhini</taxon>
        <taxon>Platyrrhini</taxon>
        <taxon>Cebidae</taxon>
        <taxon>Callitrichinae</taxon>
        <taxon>Saguinus</taxon>
    </lineage>
</organism>
<evidence type="ECO:0000313" key="2">
    <source>
        <dbReference type="EMBL" id="KAK2098961.1"/>
    </source>
</evidence>